<sequence length="88" mass="9757">MQPPTILLHRDPAPPFLPVTTLPFSPHRDTSPSLSSLSSELSHGHATTGEPDPTCVGQRRYVEIYHHDFALYSMRFQVTKLVMGGRSG</sequence>
<organism evidence="2 3">
    <name type="scientific">Morus notabilis</name>
    <dbReference type="NCBI Taxonomy" id="981085"/>
    <lineage>
        <taxon>Eukaryota</taxon>
        <taxon>Viridiplantae</taxon>
        <taxon>Streptophyta</taxon>
        <taxon>Embryophyta</taxon>
        <taxon>Tracheophyta</taxon>
        <taxon>Spermatophyta</taxon>
        <taxon>Magnoliopsida</taxon>
        <taxon>eudicotyledons</taxon>
        <taxon>Gunneridae</taxon>
        <taxon>Pentapetalae</taxon>
        <taxon>rosids</taxon>
        <taxon>fabids</taxon>
        <taxon>Rosales</taxon>
        <taxon>Moraceae</taxon>
        <taxon>Moreae</taxon>
        <taxon>Morus</taxon>
    </lineage>
</organism>
<evidence type="ECO:0000313" key="2">
    <source>
        <dbReference type="EMBL" id="EXB96871.1"/>
    </source>
</evidence>
<reference evidence="3" key="1">
    <citation type="submission" date="2013-01" db="EMBL/GenBank/DDBJ databases">
        <title>Draft Genome Sequence of a Mulberry Tree, Morus notabilis C.K. Schneid.</title>
        <authorList>
            <person name="He N."/>
            <person name="Zhao S."/>
        </authorList>
    </citation>
    <scope>NUCLEOTIDE SEQUENCE</scope>
</reference>
<evidence type="ECO:0000256" key="1">
    <source>
        <dbReference type="SAM" id="MobiDB-lite"/>
    </source>
</evidence>
<protein>
    <submittedName>
        <fullName evidence="2">Uncharacterized protein</fullName>
    </submittedName>
</protein>
<proteinExistence type="predicted"/>
<feature type="compositionally biased region" description="Low complexity" evidence="1">
    <location>
        <begin position="31"/>
        <end position="41"/>
    </location>
</feature>
<feature type="region of interest" description="Disordered" evidence="1">
    <location>
        <begin position="1"/>
        <end position="55"/>
    </location>
</feature>
<evidence type="ECO:0000313" key="3">
    <source>
        <dbReference type="Proteomes" id="UP000030645"/>
    </source>
</evidence>
<accession>W9RXE0</accession>
<gene>
    <name evidence="2" type="ORF">L484_016645</name>
</gene>
<dbReference type="Proteomes" id="UP000030645">
    <property type="component" value="Unassembled WGS sequence"/>
</dbReference>
<keyword evidence="3" id="KW-1185">Reference proteome</keyword>
<dbReference type="EMBL" id="KE345251">
    <property type="protein sequence ID" value="EXB96871.1"/>
    <property type="molecule type" value="Genomic_DNA"/>
</dbReference>
<name>W9RXE0_9ROSA</name>
<dbReference type="AlphaFoldDB" id="W9RXE0"/>